<feature type="region of interest" description="Disordered" evidence="1">
    <location>
        <begin position="65"/>
        <end position="128"/>
    </location>
</feature>
<keyword evidence="3" id="KW-1185">Reference proteome</keyword>
<evidence type="ECO:0000256" key="1">
    <source>
        <dbReference type="SAM" id="MobiDB-lite"/>
    </source>
</evidence>
<reference evidence="2" key="1">
    <citation type="submission" date="2021-11" db="EMBL/GenBank/DDBJ databases">
        <authorList>
            <person name="Schell T."/>
        </authorList>
    </citation>
    <scope>NUCLEOTIDE SEQUENCE</scope>
    <source>
        <strain evidence="2">M5</strain>
    </source>
</reference>
<dbReference type="OrthoDB" id="1931232at2759"/>
<accession>A0A8J2WC33</accession>
<sequence>MENLPKKILRRGEAPTAIPSSMTDARFVQSLLLATPLYFYYPHLTPPGFFSGLLKGLVQMRNATEEQNASNECGIDLTSGRDVNSKTSSGKRKSVCEGTERKIKRSKERADPSPKDNNSPEQSHNVSP</sequence>
<proteinExistence type="predicted"/>
<dbReference type="EMBL" id="CAKKLH010000045">
    <property type="protein sequence ID" value="CAH0100743.1"/>
    <property type="molecule type" value="Genomic_DNA"/>
</dbReference>
<gene>
    <name evidence="2" type="ORF">DGAL_LOCUS3032</name>
</gene>
<feature type="compositionally biased region" description="Polar residues" evidence="1">
    <location>
        <begin position="115"/>
        <end position="128"/>
    </location>
</feature>
<evidence type="ECO:0000313" key="2">
    <source>
        <dbReference type="EMBL" id="CAH0100743.1"/>
    </source>
</evidence>
<organism evidence="2 3">
    <name type="scientific">Daphnia galeata</name>
    <dbReference type="NCBI Taxonomy" id="27404"/>
    <lineage>
        <taxon>Eukaryota</taxon>
        <taxon>Metazoa</taxon>
        <taxon>Ecdysozoa</taxon>
        <taxon>Arthropoda</taxon>
        <taxon>Crustacea</taxon>
        <taxon>Branchiopoda</taxon>
        <taxon>Diplostraca</taxon>
        <taxon>Cladocera</taxon>
        <taxon>Anomopoda</taxon>
        <taxon>Daphniidae</taxon>
        <taxon>Daphnia</taxon>
    </lineage>
</organism>
<protein>
    <submittedName>
        <fullName evidence="2">Uncharacterized protein</fullName>
    </submittedName>
</protein>
<name>A0A8J2WC33_9CRUS</name>
<evidence type="ECO:0000313" key="3">
    <source>
        <dbReference type="Proteomes" id="UP000789390"/>
    </source>
</evidence>
<comment type="caution">
    <text evidence="2">The sequence shown here is derived from an EMBL/GenBank/DDBJ whole genome shotgun (WGS) entry which is preliminary data.</text>
</comment>
<dbReference type="AlphaFoldDB" id="A0A8J2WC33"/>
<dbReference type="Proteomes" id="UP000789390">
    <property type="component" value="Unassembled WGS sequence"/>
</dbReference>